<feature type="domain" description="Reverse transcriptase zinc-binding" evidence="2">
    <location>
        <begin position="642"/>
        <end position="721"/>
    </location>
</feature>
<protein>
    <submittedName>
        <fullName evidence="3">RNA-directed DNA polymerase, eukaryota</fullName>
    </submittedName>
</protein>
<dbReference type="PANTHER" id="PTHR33116">
    <property type="entry name" value="REVERSE TRANSCRIPTASE ZINC-BINDING DOMAIN-CONTAINING PROTEIN-RELATED-RELATED"/>
    <property type="match status" value="1"/>
</dbReference>
<evidence type="ECO:0000256" key="1">
    <source>
        <dbReference type="SAM" id="MobiDB-lite"/>
    </source>
</evidence>
<gene>
    <name evidence="3" type="ORF">Tci_409641</name>
</gene>
<keyword evidence="3" id="KW-0695">RNA-directed DNA polymerase</keyword>
<dbReference type="PANTHER" id="PTHR33116:SF79">
    <property type="entry name" value="REVERSE TRANSCRIPTASE DOMAIN, ZINC FINGER, CCHC-TYPE-RELATED"/>
    <property type="match status" value="1"/>
</dbReference>
<evidence type="ECO:0000259" key="2">
    <source>
        <dbReference type="Pfam" id="PF13966"/>
    </source>
</evidence>
<comment type="caution">
    <text evidence="3">The sequence shown here is derived from an EMBL/GenBank/DDBJ whole genome shotgun (WGS) entry which is preliminary data.</text>
</comment>
<dbReference type="AlphaFoldDB" id="A0A699HLB4"/>
<accession>A0A699HLB4</accession>
<dbReference type="GO" id="GO:0003964">
    <property type="term" value="F:RNA-directed DNA polymerase activity"/>
    <property type="evidence" value="ECO:0007669"/>
    <property type="project" value="UniProtKB-KW"/>
</dbReference>
<feature type="region of interest" description="Disordered" evidence="1">
    <location>
        <begin position="48"/>
        <end position="76"/>
    </location>
</feature>
<dbReference type="Pfam" id="PF13966">
    <property type="entry name" value="zf-RVT"/>
    <property type="match status" value="1"/>
</dbReference>
<organism evidence="3">
    <name type="scientific">Tanacetum cinerariifolium</name>
    <name type="common">Dalmatian daisy</name>
    <name type="synonym">Chrysanthemum cinerariifolium</name>
    <dbReference type="NCBI Taxonomy" id="118510"/>
    <lineage>
        <taxon>Eukaryota</taxon>
        <taxon>Viridiplantae</taxon>
        <taxon>Streptophyta</taxon>
        <taxon>Embryophyta</taxon>
        <taxon>Tracheophyta</taxon>
        <taxon>Spermatophyta</taxon>
        <taxon>Magnoliopsida</taxon>
        <taxon>eudicotyledons</taxon>
        <taxon>Gunneridae</taxon>
        <taxon>Pentapetalae</taxon>
        <taxon>asterids</taxon>
        <taxon>campanulids</taxon>
        <taxon>Asterales</taxon>
        <taxon>Asteraceae</taxon>
        <taxon>Asteroideae</taxon>
        <taxon>Anthemideae</taxon>
        <taxon>Anthemidinae</taxon>
        <taxon>Tanacetum</taxon>
    </lineage>
</organism>
<dbReference type="InterPro" id="IPR026960">
    <property type="entry name" value="RVT-Znf"/>
</dbReference>
<reference evidence="3" key="1">
    <citation type="journal article" date="2019" name="Sci. Rep.">
        <title>Draft genome of Tanacetum cinerariifolium, the natural source of mosquito coil.</title>
        <authorList>
            <person name="Yamashiro T."/>
            <person name="Shiraishi A."/>
            <person name="Satake H."/>
            <person name="Nakayama K."/>
        </authorList>
    </citation>
    <scope>NUCLEOTIDE SEQUENCE</scope>
</reference>
<proteinExistence type="predicted"/>
<name>A0A699HLB4_TANCI</name>
<evidence type="ECO:0000313" key="3">
    <source>
        <dbReference type="EMBL" id="GEY37667.1"/>
    </source>
</evidence>
<feature type="compositionally biased region" description="Basic and acidic residues" evidence="1">
    <location>
        <begin position="48"/>
        <end position="59"/>
    </location>
</feature>
<sequence>MTKQEDNILEKFKIIVQGKNFVIRAKELFVWSPMFKEDKEVVYCTDDESVKGSGEDKGGASKNVISDTESDGEGVSDTYFGENEDNLGFTPEKENYKVGVQEVKDKNFESSHCRSEDLCSRVLEDGQHTDDHFSSVDCTNGHKSKKWGSILEVLDDMIKVIHTMGYDMEGCMKDMENIIGSQGDRHLSDHRPILLRDVIADYGATPFRLYHSWLSLSGFEHMVTHAWNSITLDDRNRMLDQGGVSDDIILSRMDLMKQLQEIKSSNAHDFLQKAKIQWSIEGDENSKFFHDEIRNAVWACGENKSPGLDGFTFEFYRKFWGTIGPDLCLAVQWFFNHSPFSMGCNSSFIVLILKVHDPKFVSDYRPISLIGSLYKVVTKILAIRLSSVIVDLISDVQTAFLPHRQILDGPFIINELLSCLSLGMASILFNGSLKSEFQFPCDAGIFKGIKIGNSITISRLFYVDDAVFVGLKINDKKSHLLGVGTSNDKIIAASSNLGCSVMKTPFKYLGVMVGGNMSNVIAWDDIICKVKSLLSKWKLKTLSIGGRLMLLKSVLGSTPIFWMSVYKVPKYVLSSMEAIHRNFFNGAQGNEKKITWVKWTKRGSRISTTCAPSGAYRVYDFGNAEDKWYWDLNGSEAFCVKDVRNMLDESFLPKDNIVTRWIKFIPIKINVFAWKVYLDRLLTRPNLLHRGVHVPSLSSLICSSALEDTSHLLFSCGMASDVVRLVCRWWDLVWTPLGSYSERLLWFNSIRLGSKSRAILEGVFYVTWWCLWNFRNQLLFAAQKPRKDVIFDDIVVRSFSWCSARCKSTFTWDSWLQHPSLISL</sequence>
<dbReference type="EMBL" id="BKCJ010173432">
    <property type="protein sequence ID" value="GEY37667.1"/>
    <property type="molecule type" value="Genomic_DNA"/>
</dbReference>
<keyword evidence="3" id="KW-0548">Nucleotidyltransferase</keyword>
<keyword evidence="3" id="KW-0808">Transferase</keyword>